<dbReference type="Gene3D" id="2.40.40.10">
    <property type="entry name" value="RlpA-like domain"/>
    <property type="match status" value="1"/>
</dbReference>
<name>A0AAD5D2R2_AMBAR</name>
<dbReference type="InterPro" id="IPR036908">
    <property type="entry name" value="RlpA-like_sf"/>
</dbReference>
<evidence type="ECO:0000256" key="4">
    <source>
        <dbReference type="ARBA" id="ARBA00022729"/>
    </source>
</evidence>
<evidence type="ECO:0000313" key="6">
    <source>
        <dbReference type="EMBL" id="KAI7751987.1"/>
    </source>
</evidence>
<reference evidence="6" key="1">
    <citation type="submission" date="2022-06" db="EMBL/GenBank/DDBJ databases">
        <title>Uncovering the hologenomic basis of an extraordinary plant invasion.</title>
        <authorList>
            <person name="Bieker V.C."/>
            <person name="Martin M.D."/>
            <person name="Gilbert T."/>
            <person name="Hodgins K."/>
            <person name="Battlay P."/>
            <person name="Petersen B."/>
            <person name="Wilson J."/>
        </authorList>
    </citation>
    <scope>NUCLEOTIDE SEQUENCE</scope>
    <source>
        <strain evidence="6">AA19_3_7</strain>
        <tissue evidence="6">Leaf</tissue>
    </source>
</reference>
<evidence type="ECO:0000256" key="3">
    <source>
        <dbReference type="ARBA" id="ARBA00022525"/>
    </source>
</evidence>
<comment type="caution">
    <text evidence="6">The sequence shown here is derived from an EMBL/GenBank/DDBJ whole genome shotgun (WGS) entry which is preliminary data.</text>
</comment>
<dbReference type="PANTHER" id="PTHR33191:SF77">
    <property type="entry name" value="RIPENING-RELATED PROTEIN 1"/>
    <property type="match status" value="1"/>
</dbReference>
<keyword evidence="7" id="KW-1185">Reference proteome</keyword>
<evidence type="ECO:0000313" key="7">
    <source>
        <dbReference type="Proteomes" id="UP001206925"/>
    </source>
</evidence>
<evidence type="ECO:0000256" key="1">
    <source>
        <dbReference type="ARBA" id="ARBA00004613"/>
    </source>
</evidence>
<dbReference type="InterPro" id="IPR039271">
    <property type="entry name" value="Kiwellin-like"/>
</dbReference>
<comment type="subcellular location">
    <subcellularLocation>
        <location evidence="1">Secreted</location>
    </subcellularLocation>
</comment>
<dbReference type="EMBL" id="JAMZMK010005782">
    <property type="protein sequence ID" value="KAI7751987.1"/>
    <property type="molecule type" value="Genomic_DNA"/>
</dbReference>
<keyword evidence="4 5" id="KW-0732">Signal</keyword>
<evidence type="ECO:0000256" key="2">
    <source>
        <dbReference type="ARBA" id="ARBA00005592"/>
    </source>
</evidence>
<sequence length="188" mass="20620">MKNSVLQTSFYLLLILIISNFFPTNAETCRPSGHIIGRKPPPGQCMENSDSLCCIPHKLYSTYKCSPPVSANTNATLTINSFQKGGDGGDPSKCDNQYHSDDSPVVALSTGWYKNGERCRNFIKIHANGRSIKAMVVDECDSSMGCDKDHEYLPPCQNNLVVASKAVWEGLGIPVTNWGEMPVTWTDA</sequence>
<dbReference type="PANTHER" id="PTHR33191">
    <property type="entry name" value="RIPENING-RELATED PROTEIN 2-RELATED"/>
    <property type="match status" value="1"/>
</dbReference>
<gene>
    <name evidence="6" type="ORF">M8C21_002656</name>
</gene>
<comment type="similarity">
    <text evidence="2">Belongs to the kiwellin family.</text>
</comment>
<dbReference type="Proteomes" id="UP001206925">
    <property type="component" value="Unassembled WGS sequence"/>
</dbReference>
<proteinExistence type="inferred from homology"/>
<evidence type="ECO:0000256" key="5">
    <source>
        <dbReference type="SAM" id="SignalP"/>
    </source>
</evidence>
<dbReference type="SUPFAM" id="SSF50685">
    <property type="entry name" value="Barwin-like endoglucanases"/>
    <property type="match status" value="1"/>
</dbReference>
<dbReference type="AlphaFoldDB" id="A0AAD5D2R2"/>
<dbReference type="GO" id="GO:0005576">
    <property type="term" value="C:extracellular region"/>
    <property type="evidence" value="ECO:0007669"/>
    <property type="project" value="UniProtKB-SubCell"/>
</dbReference>
<feature type="signal peptide" evidence="5">
    <location>
        <begin position="1"/>
        <end position="26"/>
    </location>
</feature>
<evidence type="ECO:0008006" key="8">
    <source>
        <dbReference type="Google" id="ProtNLM"/>
    </source>
</evidence>
<feature type="chain" id="PRO_5042194864" description="Ripening-related protein 1" evidence="5">
    <location>
        <begin position="27"/>
        <end position="188"/>
    </location>
</feature>
<organism evidence="6 7">
    <name type="scientific">Ambrosia artemisiifolia</name>
    <name type="common">Common ragweed</name>
    <dbReference type="NCBI Taxonomy" id="4212"/>
    <lineage>
        <taxon>Eukaryota</taxon>
        <taxon>Viridiplantae</taxon>
        <taxon>Streptophyta</taxon>
        <taxon>Embryophyta</taxon>
        <taxon>Tracheophyta</taxon>
        <taxon>Spermatophyta</taxon>
        <taxon>Magnoliopsida</taxon>
        <taxon>eudicotyledons</taxon>
        <taxon>Gunneridae</taxon>
        <taxon>Pentapetalae</taxon>
        <taxon>asterids</taxon>
        <taxon>campanulids</taxon>
        <taxon>Asterales</taxon>
        <taxon>Asteraceae</taxon>
        <taxon>Asteroideae</taxon>
        <taxon>Heliantheae alliance</taxon>
        <taxon>Heliantheae</taxon>
        <taxon>Ambrosia</taxon>
    </lineage>
</organism>
<accession>A0AAD5D2R2</accession>
<dbReference type="CDD" id="cd22270">
    <property type="entry name" value="DPBB_kiwellin-like"/>
    <property type="match status" value="1"/>
</dbReference>
<dbReference type="Pfam" id="PF24300">
    <property type="entry name" value="KWL1"/>
    <property type="match status" value="1"/>
</dbReference>
<protein>
    <recommendedName>
        <fullName evidence="8">Ripening-related protein 1</fullName>
    </recommendedName>
</protein>
<keyword evidence="3" id="KW-0964">Secreted</keyword>